<dbReference type="Proteomes" id="UP000053780">
    <property type="component" value="Unassembled WGS sequence"/>
</dbReference>
<sequence length="182" mass="21174">MDSQVYQWFDFDKVSFYEMQFFSDIKLDGDIKMDGNVVDGDNSIDGGNNNCEINNCSINKHGDNNNCSINRHGDINDNDNNHIYNNNDNNNINDNNVNNTLTSNDNNTLSSNDYLKIRNTIINMYKQNKEYLTLKQVYSEIKNGDIQFIKRIYSFLDKLNLINNRDIIEEMCNLLVSDSRVR</sequence>
<dbReference type="InterPro" id="IPR036388">
    <property type="entry name" value="WH-like_DNA-bd_sf"/>
</dbReference>
<accession>T0L793</accession>
<dbReference type="Gene3D" id="1.10.10.10">
    <property type="entry name" value="Winged helix-like DNA-binding domain superfamily/Winged helix DNA-binding domain"/>
    <property type="match status" value="1"/>
</dbReference>
<gene>
    <name evidence="2" type="ORF">NAPIS_ORF02008</name>
</gene>
<dbReference type="SUPFAM" id="SSF46689">
    <property type="entry name" value="Homeodomain-like"/>
    <property type="match status" value="1"/>
</dbReference>
<dbReference type="InterPro" id="IPR009057">
    <property type="entry name" value="Homeodomain-like_sf"/>
</dbReference>
<keyword evidence="3" id="KW-1185">Reference proteome</keyword>
<dbReference type="EMBL" id="KE647289">
    <property type="protein sequence ID" value="EQB60404.1"/>
    <property type="molecule type" value="Genomic_DNA"/>
</dbReference>
<proteinExistence type="predicted"/>
<feature type="domain" description="SWIRM" evidence="1">
    <location>
        <begin position="75"/>
        <end position="173"/>
    </location>
</feature>
<dbReference type="PROSITE" id="PS50934">
    <property type="entry name" value="SWIRM"/>
    <property type="match status" value="1"/>
</dbReference>
<evidence type="ECO:0000259" key="1">
    <source>
        <dbReference type="PROSITE" id="PS50934"/>
    </source>
</evidence>
<evidence type="ECO:0000313" key="2">
    <source>
        <dbReference type="EMBL" id="EQB60404.1"/>
    </source>
</evidence>
<organism evidence="2 3">
    <name type="scientific">Vairimorpha apis BRL 01</name>
    <dbReference type="NCBI Taxonomy" id="1037528"/>
    <lineage>
        <taxon>Eukaryota</taxon>
        <taxon>Fungi</taxon>
        <taxon>Fungi incertae sedis</taxon>
        <taxon>Microsporidia</taxon>
        <taxon>Nosematidae</taxon>
        <taxon>Vairimorpha</taxon>
    </lineage>
</organism>
<dbReference type="VEuPathDB" id="MicrosporidiaDB:NAPIS_ORF02008"/>
<dbReference type="AlphaFoldDB" id="T0L793"/>
<dbReference type="Pfam" id="PF04433">
    <property type="entry name" value="SWIRM"/>
    <property type="match status" value="1"/>
</dbReference>
<dbReference type="InterPro" id="IPR007526">
    <property type="entry name" value="SWIRM"/>
</dbReference>
<evidence type="ECO:0000313" key="3">
    <source>
        <dbReference type="Proteomes" id="UP000053780"/>
    </source>
</evidence>
<dbReference type="GO" id="GO:0010468">
    <property type="term" value="P:regulation of gene expression"/>
    <property type="evidence" value="ECO:0007669"/>
    <property type="project" value="UniProtKB-ARBA"/>
</dbReference>
<dbReference type="OrthoDB" id="118550at2759"/>
<dbReference type="HOGENOM" id="CLU_1482400_0_0_1"/>
<name>T0L793_9MICR</name>
<reference evidence="2 3" key="1">
    <citation type="journal article" date="2013" name="BMC Genomics">
        <title>Genome sequencing and comparative genomics of honey bee microsporidia, Nosema apis reveal novel insights into host-parasite interactions.</title>
        <authorList>
            <person name="Chen Yp."/>
            <person name="Pettis J.S."/>
            <person name="Zhao Y."/>
            <person name="Liu X."/>
            <person name="Tallon L.J."/>
            <person name="Sadzewicz L.D."/>
            <person name="Li R."/>
            <person name="Zheng H."/>
            <person name="Huang S."/>
            <person name="Zhang X."/>
            <person name="Hamilton M.C."/>
            <person name="Pernal S.F."/>
            <person name="Melathopoulos A.P."/>
            <person name="Yan X."/>
            <person name="Evans J.D."/>
        </authorList>
    </citation>
    <scope>NUCLEOTIDE SEQUENCE [LARGE SCALE GENOMIC DNA]</scope>
    <source>
        <strain evidence="2 3">BRL 01</strain>
    </source>
</reference>
<protein>
    <recommendedName>
        <fullName evidence="1">SWIRM domain-containing protein</fullName>
    </recommendedName>
</protein>